<keyword evidence="2" id="KW-1185">Reference proteome</keyword>
<proteinExistence type="predicted"/>
<evidence type="ECO:0008006" key="3">
    <source>
        <dbReference type="Google" id="ProtNLM"/>
    </source>
</evidence>
<protein>
    <recommendedName>
        <fullName evidence="3">Beta-lactamase superfamily domain-containing protein</fullName>
    </recommendedName>
</protein>
<gene>
    <name evidence="1" type="ORF">SR876_32510</name>
</gene>
<accession>A0ABZ0XH88</accession>
<dbReference type="Proteomes" id="UP001326715">
    <property type="component" value="Chromosome"/>
</dbReference>
<reference evidence="1 2" key="1">
    <citation type="submission" date="2023-11" db="EMBL/GenBank/DDBJ databases">
        <title>MicrobeMod: A computational toolkit for identifying prokaryotic methylation and restriction-modification with nanopore sequencing.</title>
        <authorList>
            <person name="Crits-Christoph A."/>
            <person name="Kang S.C."/>
            <person name="Lee H."/>
            <person name="Ostrov N."/>
        </authorList>
    </citation>
    <scope>NUCLEOTIDE SEQUENCE [LARGE SCALE GENOMIC DNA]</scope>
    <source>
        <strain evidence="1 2">ATCC 23090</strain>
    </source>
</reference>
<evidence type="ECO:0000313" key="1">
    <source>
        <dbReference type="EMBL" id="WQG89658.1"/>
    </source>
</evidence>
<name>A0ABZ0XH88_9BACT</name>
<dbReference type="EMBL" id="CP140154">
    <property type="protein sequence ID" value="WQG89658.1"/>
    <property type="molecule type" value="Genomic_DNA"/>
</dbReference>
<dbReference type="RefSeq" id="WP_218163969.1">
    <property type="nucleotide sequence ID" value="NZ_CP139972.1"/>
</dbReference>
<organism evidence="1 2">
    <name type="scientific">Chitinophaga sancti</name>
    <dbReference type="NCBI Taxonomy" id="1004"/>
    <lineage>
        <taxon>Bacteria</taxon>
        <taxon>Pseudomonadati</taxon>
        <taxon>Bacteroidota</taxon>
        <taxon>Chitinophagia</taxon>
        <taxon>Chitinophagales</taxon>
        <taxon>Chitinophagaceae</taxon>
        <taxon>Chitinophaga</taxon>
    </lineage>
</organism>
<sequence length="64" mass="7261">MNLKTCKELLAANDLSKVNNIVLIHLSDSNSNQFQFRKEIRELTGKTVHIAERGKVIPFNVNPI</sequence>
<evidence type="ECO:0000313" key="2">
    <source>
        <dbReference type="Proteomes" id="UP001326715"/>
    </source>
</evidence>